<dbReference type="Gene3D" id="1.20.58.290">
    <property type="entry name" value="Hypothetical membrane protein ta0354_69_121"/>
    <property type="match status" value="1"/>
</dbReference>
<evidence type="ECO:0008006" key="5">
    <source>
        <dbReference type="Google" id="ProtNLM"/>
    </source>
</evidence>
<dbReference type="Gene3D" id="2.30.110.10">
    <property type="entry name" value="Electron Transport, Fmn-binding Protein, Chain A"/>
    <property type="match status" value="1"/>
</dbReference>
<gene>
    <name evidence="3" type="ordered locus">Psta_2631</name>
</gene>
<sequence>MTISPARDNDLMVLEGLLTTIAPDSRPHLAAMGPVVDRACTSFVLKPFETSQTYQHLRARGVAVFHVTDDVLLIARVLASELASLPAHRQAEGIEGVILEQCCRWYALRVREWEGSSPRWIARCEVVDQGEERPFWGFNRAMHAVIEAAILASRVGILPSAEILDQLQRLRPLVDKTGGERERDAFAILGRVVLAKLCSEPATNETEHH</sequence>
<dbReference type="InterPro" id="IPR049288">
    <property type="entry name" value="DUF447_C"/>
</dbReference>
<evidence type="ECO:0000313" key="4">
    <source>
        <dbReference type="Proteomes" id="UP000001887"/>
    </source>
</evidence>
<keyword evidence="4" id="KW-1185">Reference proteome</keyword>
<evidence type="ECO:0000259" key="1">
    <source>
        <dbReference type="Pfam" id="PF04289"/>
    </source>
</evidence>
<dbReference type="SUPFAM" id="SSF50475">
    <property type="entry name" value="FMN-binding split barrel"/>
    <property type="match status" value="1"/>
</dbReference>
<protein>
    <recommendedName>
        <fullName evidence="5">DUF447 family protein</fullName>
    </recommendedName>
</protein>
<dbReference type="Pfam" id="PF04289">
    <property type="entry name" value="DUF447_N"/>
    <property type="match status" value="1"/>
</dbReference>
<accession>D2R6K0</accession>
<dbReference type="InterPro" id="IPR007386">
    <property type="entry name" value="DUF447_N"/>
</dbReference>
<dbReference type="AlphaFoldDB" id="D2R6K0"/>
<dbReference type="EMBL" id="CP001848">
    <property type="protein sequence ID" value="ADB17300.1"/>
    <property type="molecule type" value="Genomic_DNA"/>
</dbReference>
<dbReference type="KEGG" id="psl:Psta_2631"/>
<proteinExistence type="predicted"/>
<feature type="domain" description="DUF447" evidence="2">
    <location>
        <begin position="139"/>
        <end position="190"/>
    </location>
</feature>
<evidence type="ECO:0000313" key="3">
    <source>
        <dbReference type="EMBL" id="ADB17300.1"/>
    </source>
</evidence>
<reference evidence="3 4" key="1">
    <citation type="journal article" date="2009" name="Stand. Genomic Sci.">
        <title>Complete genome sequence of Pirellula staleyi type strain (ATCC 27377).</title>
        <authorList>
            <person name="Clum A."/>
            <person name="Tindall B.J."/>
            <person name="Sikorski J."/>
            <person name="Ivanova N."/>
            <person name="Mavrommatis K."/>
            <person name="Lucas S."/>
            <person name="Glavina del Rio T."/>
            <person name="Nolan M."/>
            <person name="Chen F."/>
            <person name="Tice H."/>
            <person name="Pitluck S."/>
            <person name="Cheng J.F."/>
            <person name="Chertkov O."/>
            <person name="Brettin T."/>
            <person name="Han C."/>
            <person name="Detter J.C."/>
            <person name="Kuske C."/>
            <person name="Bruce D."/>
            <person name="Goodwin L."/>
            <person name="Ovchinikova G."/>
            <person name="Pati A."/>
            <person name="Mikhailova N."/>
            <person name="Chen A."/>
            <person name="Palaniappan K."/>
            <person name="Land M."/>
            <person name="Hauser L."/>
            <person name="Chang Y.J."/>
            <person name="Jeffries C.D."/>
            <person name="Chain P."/>
            <person name="Rohde M."/>
            <person name="Goker M."/>
            <person name="Bristow J."/>
            <person name="Eisen J.A."/>
            <person name="Markowitz V."/>
            <person name="Hugenholtz P."/>
            <person name="Kyrpides N.C."/>
            <person name="Klenk H.P."/>
            <person name="Lapidus A."/>
        </authorList>
    </citation>
    <scope>NUCLEOTIDE SEQUENCE [LARGE SCALE GENOMIC DNA]</scope>
    <source>
        <strain evidence="4">ATCC 27377 / DSM 6068 / ICPB 4128</strain>
    </source>
</reference>
<evidence type="ECO:0000259" key="2">
    <source>
        <dbReference type="Pfam" id="PF20766"/>
    </source>
</evidence>
<organism evidence="3 4">
    <name type="scientific">Pirellula staleyi (strain ATCC 27377 / DSM 6068 / ICPB 4128)</name>
    <name type="common">Pirella staleyi</name>
    <dbReference type="NCBI Taxonomy" id="530564"/>
    <lineage>
        <taxon>Bacteria</taxon>
        <taxon>Pseudomonadati</taxon>
        <taxon>Planctomycetota</taxon>
        <taxon>Planctomycetia</taxon>
        <taxon>Pirellulales</taxon>
        <taxon>Pirellulaceae</taxon>
        <taxon>Pirellula</taxon>
    </lineage>
</organism>
<feature type="domain" description="DUF447" evidence="1">
    <location>
        <begin position="15"/>
        <end position="131"/>
    </location>
</feature>
<name>D2R6K0_PIRSD</name>
<dbReference type="eggNOG" id="COG2457">
    <property type="taxonomic scope" value="Bacteria"/>
</dbReference>
<dbReference type="Pfam" id="PF20766">
    <property type="entry name" value="DUF447_C"/>
    <property type="match status" value="1"/>
</dbReference>
<dbReference type="Proteomes" id="UP000001887">
    <property type="component" value="Chromosome"/>
</dbReference>
<dbReference type="InterPro" id="IPR012349">
    <property type="entry name" value="Split_barrel_FMN-bd"/>
</dbReference>
<dbReference type="OrthoDB" id="2112021at2"/>
<dbReference type="HOGENOM" id="CLU_110565_1_0_0"/>
<dbReference type="STRING" id="530564.Psta_2631"/>